<keyword evidence="3" id="KW-1185">Reference proteome</keyword>
<feature type="region of interest" description="Disordered" evidence="1">
    <location>
        <begin position="1"/>
        <end position="151"/>
    </location>
</feature>
<evidence type="ECO:0000313" key="2">
    <source>
        <dbReference type="EMBL" id="CAK9037662.1"/>
    </source>
</evidence>
<feature type="compositionally biased region" description="Low complexity" evidence="1">
    <location>
        <begin position="1"/>
        <end position="141"/>
    </location>
</feature>
<dbReference type="Proteomes" id="UP001642484">
    <property type="component" value="Unassembled WGS sequence"/>
</dbReference>
<organism evidence="2 3">
    <name type="scientific">Durusdinium trenchii</name>
    <dbReference type="NCBI Taxonomy" id="1381693"/>
    <lineage>
        <taxon>Eukaryota</taxon>
        <taxon>Sar</taxon>
        <taxon>Alveolata</taxon>
        <taxon>Dinophyceae</taxon>
        <taxon>Suessiales</taxon>
        <taxon>Symbiodiniaceae</taxon>
        <taxon>Durusdinium</taxon>
    </lineage>
</organism>
<evidence type="ECO:0000313" key="3">
    <source>
        <dbReference type="Proteomes" id="UP001642484"/>
    </source>
</evidence>
<dbReference type="EMBL" id="CAXAMN010012224">
    <property type="protein sequence ID" value="CAK9037662.1"/>
    <property type="molecule type" value="Genomic_DNA"/>
</dbReference>
<protein>
    <submittedName>
        <fullName evidence="2">Uncharacterized protein</fullName>
    </submittedName>
</protein>
<comment type="caution">
    <text evidence="2">The sequence shown here is derived from an EMBL/GenBank/DDBJ whole genome shotgun (WGS) entry which is preliminary data.</text>
</comment>
<reference evidence="2 3" key="1">
    <citation type="submission" date="2024-02" db="EMBL/GenBank/DDBJ databases">
        <authorList>
            <person name="Chen Y."/>
            <person name="Shah S."/>
            <person name="Dougan E. K."/>
            <person name="Thang M."/>
            <person name="Chan C."/>
        </authorList>
    </citation>
    <scope>NUCLEOTIDE SEQUENCE [LARGE SCALE GENOMIC DNA]</scope>
</reference>
<sequence>MSTTSTSSTTSSSSFTISSTSSTSSTRTRSTTTYSSTSSVTSSSSTRTSSTSTSVSQTFTSTTSLSNTTSSTTSTASTTFSSSSSLTTESSTSSTWTSFTSSSTSSVFDSTTSSQTRSSSQSSSRSETSTSTTSTTSTTTSGAELPPPLGSEEFTFTAGAVTIIAASLGSVALASLLLLPLRPKDFVLKAAKGANQGAQSAAQRLREWLLWRLFNQQVDEESEEEIVVQTTPGPLVREAESPAGQMRQLKALKLAEEIDTEELVAESASDHSGRPVLASPSALTMRRHIRKRISTASGEASTPKEDASIALDHTDTHSSDELWLPAQLDDRSFSHGPVQEKGPAASTLRYSAQVRETPKRPAVSIREWRLRHSDTLEDAAGALPGEVEFLKEALPSIEVEDLTTADASASSSMKPLMLPASLAMRERTRSRISLSSWEASTTPKEDAALDQTRMSKPKLAWSPTMSSAVRAWQSQTPAAAIAKMRSRALTDHTIFPASNH</sequence>
<name>A0ABP0LES5_9DINO</name>
<proteinExistence type="predicted"/>
<accession>A0ABP0LES5</accession>
<gene>
    <name evidence="2" type="ORF">CCMP2556_LOCUS20759</name>
</gene>
<evidence type="ECO:0000256" key="1">
    <source>
        <dbReference type="SAM" id="MobiDB-lite"/>
    </source>
</evidence>